<accession>A0A927ILS7</accession>
<dbReference type="PRINTS" id="PR00996">
    <property type="entry name" value="CHERMTFRASE"/>
</dbReference>
<dbReference type="SMART" id="SM00138">
    <property type="entry name" value="MeTrc"/>
    <property type="match status" value="1"/>
</dbReference>
<organism evidence="2 3">
    <name type="scientific">Limnohabitans radicicola</name>
    <dbReference type="NCBI Taxonomy" id="2771427"/>
    <lineage>
        <taxon>Bacteria</taxon>
        <taxon>Pseudomonadati</taxon>
        <taxon>Pseudomonadota</taxon>
        <taxon>Betaproteobacteria</taxon>
        <taxon>Burkholderiales</taxon>
        <taxon>Comamonadaceae</taxon>
        <taxon>Limnohabitans</taxon>
    </lineage>
</organism>
<evidence type="ECO:0000259" key="1">
    <source>
        <dbReference type="PROSITE" id="PS50123"/>
    </source>
</evidence>
<name>A0A927ILS7_9BURK</name>
<evidence type="ECO:0000313" key="2">
    <source>
        <dbReference type="EMBL" id="MBD8050465.1"/>
    </source>
</evidence>
<dbReference type="GO" id="GO:0008757">
    <property type="term" value="F:S-adenosylmethionine-dependent methyltransferase activity"/>
    <property type="evidence" value="ECO:0007669"/>
    <property type="project" value="InterPro"/>
</dbReference>
<dbReference type="RefSeq" id="WP_191818975.1">
    <property type="nucleotide sequence ID" value="NZ_JACYFT010000002.1"/>
</dbReference>
<proteinExistence type="predicted"/>
<feature type="domain" description="CheR-type methyltransferase" evidence="1">
    <location>
        <begin position="71"/>
        <end position="316"/>
    </location>
</feature>
<dbReference type="InterPro" id="IPR050903">
    <property type="entry name" value="Bact_Chemotaxis_MeTrfase"/>
</dbReference>
<reference evidence="2" key="1">
    <citation type="submission" date="2020-09" db="EMBL/GenBank/DDBJ databases">
        <title>Genome seq and assembly of Limnohabitants sp.</title>
        <authorList>
            <person name="Chhetri G."/>
        </authorList>
    </citation>
    <scope>NUCLEOTIDE SEQUENCE</scope>
    <source>
        <strain evidence="2">JUR4</strain>
    </source>
</reference>
<gene>
    <name evidence="2" type="ORF">IC609_07905</name>
</gene>
<dbReference type="Gene3D" id="3.40.50.150">
    <property type="entry name" value="Vaccinia Virus protein VP39"/>
    <property type="match status" value="1"/>
</dbReference>
<sequence>MSKKDISDLISQMHSAVQSAKGSTAALSNNMLSPAAAPISAQQRSERATQLEIVNQLMLGVESRFGIKPGTLVERKLVRILKEMPISVLRDWVNSMGTCSSEHPEWQSLVENLTVHETYFCRDPDLMEMLGKEILPNLIAAREKNRQFQVWSGASSTGEEVYDLAFMCLRGLEKAGKARQQADGQVILDPGWSLFVMGSDVSNQALRTAREGVYGELGMGSFRNLPAHWKAMFQEVSLAPSNAMPGVRYHKVRDWVKNCVRFERFNLMNSRPPVQGMDLVFCRNVLIYFDDTVKKAVQTMLARSLSPGGVLVMGASVQMLVPEYFEQRLGNGGPWYVRNGVAV</sequence>
<comment type="caution">
    <text evidence="2">The sequence shown here is derived from an EMBL/GenBank/DDBJ whole genome shotgun (WGS) entry which is preliminary data.</text>
</comment>
<dbReference type="AlphaFoldDB" id="A0A927ILS7"/>
<dbReference type="InterPro" id="IPR029063">
    <property type="entry name" value="SAM-dependent_MTases_sf"/>
</dbReference>
<dbReference type="Proteomes" id="UP000647424">
    <property type="component" value="Unassembled WGS sequence"/>
</dbReference>
<dbReference type="SUPFAM" id="SSF53335">
    <property type="entry name" value="S-adenosyl-L-methionine-dependent methyltransferases"/>
    <property type="match status" value="1"/>
</dbReference>
<dbReference type="PROSITE" id="PS50123">
    <property type="entry name" value="CHER"/>
    <property type="match status" value="1"/>
</dbReference>
<dbReference type="InterPro" id="IPR022642">
    <property type="entry name" value="CheR_C"/>
</dbReference>
<dbReference type="PANTHER" id="PTHR24422">
    <property type="entry name" value="CHEMOTAXIS PROTEIN METHYLTRANSFERASE"/>
    <property type="match status" value="1"/>
</dbReference>
<dbReference type="EMBL" id="JACYFT010000002">
    <property type="protein sequence ID" value="MBD8050465.1"/>
    <property type="molecule type" value="Genomic_DNA"/>
</dbReference>
<dbReference type="Pfam" id="PF01739">
    <property type="entry name" value="CheR"/>
    <property type="match status" value="1"/>
</dbReference>
<dbReference type="PANTHER" id="PTHR24422:SF10">
    <property type="entry name" value="CHEMOTAXIS PROTEIN METHYLTRANSFERASE 2"/>
    <property type="match status" value="1"/>
</dbReference>
<protein>
    <recommendedName>
        <fullName evidence="1">CheR-type methyltransferase domain-containing protein</fullName>
    </recommendedName>
</protein>
<keyword evidence="3" id="KW-1185">Reference proteome</keyword>
<evidence type="ECO:0000313" key="3">
    <source>
        <dbReference type="Proteomes" id="UP000647424"/>
    </source>
</evidence>
<dbReference type="InterPro" id="IPR000780">
    <property type="entry name" value="CheR_MeTrfase"/>
</dbReference>